<comment type="caution">
    <text evidence="1">The sequence shown here is derived from an EMBL/GenBank/DDBJ whole genome shotgun (WGS) entry which is preliminary data.</text>
</comment>
<protein>
    <recommendedName>
        <fullName evidence="3">Cof subfamily protein (Haloacid dehalogenase superfamily)/HAD superfamily hydrolase (TIGR01484 family)</fullName>
    </recommendedName>
</protein>
<proteinExistence type="predicted"/>
<dbReference type="PANTHER" id="PTHR10000:SF8">
    <property type="entry name" value="HAD SUPERFAMILY HYDROLASE-LIKE, TYPE 3"/>
    <property type="match status" value="1"/>
</dbReference>
<organism evidence="1 2">
    <name type="scientific">Nocardioides aurantiacus</name>
    <dbReference type="NCBI Taxonomy" id="86796"/>
    <lineage>
        <taxon>Bacteria</taxon>
        <taxon>Bacillati</taxon>
        <taxon>Actinomycetota</taxon>
        <taxon>Actinomycetes</taxon>
        <taxon>Propionibacteriales</taxon>
        <taxon>Nocardioidaceae</taxon>
        <taxon>Nocardioides</taxon>
    </lineage>
</organism>
<dbReference type="EMBL" id="RKHO01000001">
    <property type="protein sequence ID" value="ROR89195.1"/>
    <property type="molecule type" value="Genomic_DNA"/>
</dbReference>
<dbReference type="RefSeq" id="WP_123388607.1">
    <property type="nucleotide sequence ID" value="NZ_RKHO01000001.1"/>
</dbReference>
<dbReference type="InterPro" id="IPR006379">
    <property type="entry name" value="HAD-SF_hydro_IIB"/>
</dbReference>
<dbReference type="SUPFAM" id="SSF56784">
    <property type="entry name" value="HAD-like"/>
    <property type="match status" value="1"/>
</dbReference>
<keyword evidence="2" id="KW-1185">Reference proteome</keyword>
<dbReference type="Pfam" id="PF08282">
    <property type="entry name" value="Hydrolase_3"/>
    <property type="match status" value="1"/>
</dbReference>
<evidence type="ECO:0000313" key="2">
    <source>
        <dbReference type="Proteomes" id="UP000281738"/>
    </source>
</evidence>
<gene>
    <name evidence="1" type="ORF">EDD33_0012</name>
</gene>
<dbReference type="Gene3D" id="3.30.1240.10">
    <property type="match status" value="1"/>
</dbReference>
<dbReference type="Proteomes" id="UP000281738">
    <property type="component" value="Unassembled WGS sequence"/>
</dbReference>
<reference evidence="1 2" key="1">
    <citation type="submission" date="2018-11" db="EMBL/GenBank/DDBJ databases">
        <title>Sequencing the genomes of 1000 actinobacteria strains.</title>
        <authorList>
            <person name="Klenk H.-P."/>
        </authorList>
    </citation>
    <scope>NUCLEOTIDE SEQUENCE [LARGE SCALE GENOMIC DNA]</scope>
    <source>
        <strain evidence="1 2">DSM 12652</strain>
    </source>
</reference>
<name>A0A3N2CNU2_9ACTN</name>
<dbReference type="GO" id="GO:0005829">
    <property type="term" value="C:cytosol"/>
    <property type="evidence" value="ECO:0007669"/>
    <property type="project" value="TreeGrafter"/>
</dbReference>
<dbReference type="Gene3D" id="3.40.50.1000">
    <property type="entry name" value="HAD superfamily/HAD-like"/>
    <property type="match status" value="1"/>
</dbReference>
<dbReference type="AlphaFoldDB" id="A0A3N2CNU2"/>
<evidence type="ECO:0008006" key="3">
    <source>
        <dbReference type="Google" id="ProtNLM"/>
    </source>
</evidence>
<dbReference type="CDD" id="cd07516">
    <property type="entry name" value="HAD_Pase"/>
    <property type="match status" value="1"/>
</dbReference>
<accession>A0A3N2CNU2</accession>
<dbReference type="OrthoDB" id="3180855at2"/>
<dbReference type="GO" id="GO:0016791">
    <property type="term" value="F:phosphatase activity"/>
    <property type="evidence" value="ECO:0007669"/>
    <property type="project" value="TreeGrafter"/>
</dbReference>
<sequence length="276" mass="28599">MSDPRLAPAGVRLVATDLDGTLLRSDGTLSPRTVTALADARAAGLDVVFVTGRPLRWAAQLFDHVGGHGLAIAANGALLWDVDADRARLVRAIERDAALQVGRSVRAAVPGTMLAVETVDGFGLEPDYLPGHPLTEGARRGAFEELVDAPVLKLLVRREGAVADDYAADVVAATDGLATVTWSSTGSLLELSAPGVTKASTLELLCADLGVDRSEVVAFGDMPNDLAMLRWAGTSYAMANAHVAALEAADRVALTNDEDGVATVIEQLLAGDVAVG</sequence>
<dbReference type="PANTHER" id="PTHR10000">
    <property type="entry name" value="PHOSPHOSERINE PHOSPHATASE"/>
    <property type="match status" value="1"/>
</dbReference>
<dbReference type="InterPro" id="IPR036412">
    <property type="entry name" value="HAD-like_sf"/>
</dbReference>
<dbReference type="InterPro" id="IPR023214">
    <property type="entry name" value="HAD_sf"/>
</dbReference>
<evidence type="ECO:0000313" key="1">
    <source>
        <dbReference type="EMBL" id="ROR89195.1"/>
    </source>
</evidence>
<dbReference type="NCBIfam" id="TIGR01484">
    <property type="entry name" value="HAD-SF-IIB"/>
    <property type="match status" value="1"/>
</dbReference>
<dbReference type="GO" id="GO:0000287">
    <property type="term" value="F:magnesium ion binding"/>
    <property type="evidence" value="ECO:0007669"/>
    <property type="project" value="TreeGrafter"/>
</dbReference>